<evidence type="ECO:0000256" key="2">
    <source>
        <dbReference type="ARBA" id="ARBA00022691"/>
    </source>
</evidence>
<protein>
    <submittedName>
        <fullName evidence="8">Radical SAM protein</fullName>
    </submittedName>
</protein>
<dbReference type="Proteomes" id="UP000637061">
    <property type="component" value="Unassembled WGS sequence"/>
</dbReference>
<reference evidence="8" key="1">
    <citation type="submission" date="2020-12" db="EMBL/GenBank/DDBJ databases">
        <title>Enhanced detection system for hospital associated transmission using whole genome sequencing surveillance.</title>
        <authorList>
            <person name="Harrison L.H."/>
            <person name="Van Tyne D."/>
            <person name="Marsh J.W."/>
            <person name="Griffith M.P."/>
            <person name="Snyder D.J."/>
            <person name="Cooper V.S."/>
            <person name="Mustapha M."/>
        </authorList>
    </citation>
    <scope>NUCLEOTIDE SEQUENCE</scope>
    <source>
        <strain evidence="8">PSB00042</strain>
    </source>
</reference>
<evidence type="ECO:0000256" key="4">
    <source>
        <dbReference type="ARBA" id="ARBA00023004"/>
    </source>
</evidence>
<comment type="cofactor">
    <cofactor evidence="1">
        <name>[4Fe-4S] cluster</name>
        <dbReference type="ChEBI" id="CHEBI:49883"/>
    </cofactor>
</comment>
<dbReference type="SUPFAM" id="SSF102114">
    <property type="entry name" value="Radical SAM enzymes"/>
    <property type="match status" value="1"/>
</dbReference>
<dbReference type="PANTHER" id="PTHR43273">
    <property type="entry name" value="ANAEROBIC SULFATASE-MATURATING ENZYME HOMOLOG ASLB-RELATED"/>
    <property type="match status" value="1"/>
</dbReference>
<dbReference type="GO" id="GO:0046872">
    <property type="term" value="F:metal ion binding"/>
    <property type="evidence" value="ECO:0007669"/>
    <property type="project" value="UniProtKB-KW"/>
</dbReference>
<evidence type="ECO:0000256" key="3">
    <source>
        <dbReference type="ARBA" id="ARBA00022723"/>
    </source>
</evidence>
<proteinExistence type="inferred from homology"/>
<evidence type="ECO:0000256" key="6">
    <source>
        <dbReference type="ARBA" id="ARBA00023601"/>
    </source>
</evidence>
<dbReference type="PROSITE" id="PS51918">
    <property type="entry name" value="RADICAL_SAM"/>
    <property type="match status" value="1"/>
</dbReference>
<dbReference type="Gene3D" id="3.20.20.70">
    <property type="entry name" value="Aldolase class I"/>
    <property type="match status" value="1"/>
</dbReference>
<comment type="caution">
    <text evidence="8">The sequence shown here is derived from an EMBL/GenBank/DDBJ whole genome shotgun (WGS) entry which is preliminary data.</text>
</comment>
<comment type="similarity">
    <text evidence="6">Belongs to the radical SAM superfamily. Anaerobic sulfatase-maturating enzyme family.</text>
</comment>
<dbReference type="SFLD" id="SFLDG01067">
    <property type="entry name" value="SPASM/twitch_domain_containing"/>
    <property type="match status" value="1"/>
</dbReference>
<dbReference type="PANTHER" id="PTHR43273:SF3">
    <property type="entry name" value="ANAEROBIC SULFATASE-MATURATING ENZYME HOMOLOG ASLB-RELATED"/>
    <property type="match status" value="1"/>
</dbReference>
<dbReference type="GO" id="GO:0016491">
    <property type="term" value="F:oxidoreductase activity"/>
    <property type="evidence" value="ECO:0007669"/>
    <property type="project" value="InterPro"/>
</dbReference>
<keyword evidence="2" id="KW-0949">S-adenosyl-L-methionine</keyword>
<keyword evidence="3" id="KW-0479">Metal-binding</keyword>
<dbReference type="RefSeq" id="WP_198746606.1">
    <property type="nucleotide sequence ID" value="NZ_JAEHTE010000002.1"/>
</dbReference>
<keyword evidence="4" id="KW-0408">Iron</keyword>
<dbReference type="InterPro" id="IPR058240">
    <property type="entry name" value="rSAM_sf"/>
</dbReference>
<organism evidence="8 9">
    <name type="scientific">Pseudomonas putida</name>
    <name type="common">Arthrobacter siderocapsulatus</name>
    <dbReference type="NCBI Taxonomy" id="303"/>
    <lineage>
        <taxon>Bacteria</taxon>
        <taxon>Pseudomonadati</taxon>
        <taxon>Pseudomonadota</taxon>
        <taxon>Gammaproteobacteria</taxon>
        <taxon>Pseudomonadales</taxon>
        <taxon>Pseudomonadaceae</taxon>
        <taxon>Pseudomonas</taxon>
    </lineage>
</organism>
<evidence type="ECO:0000313" key="8">
    <source>
        <dbReference type="EMBL" id="MBI6882984.1"/>
    </source>
</evidence>
<accession>A0A8I1JIW7</accession>
<dbReference type="EMBL" id="JAEHTE010000002">
    <property type="protein sequence ID" value="MBI6882984.1"/>
    <property type="molecule type" value="Genomic_DNA"/>
</dbReference>
<sequence>MTELFFMPSPSSAPLAKRGAWQDAMMGVNYNQMNSIEQGYFVFTMMPSLRCSLNCPHCYLSLDQRRNSEIMSLEQFRVAASRVNDYFMAKRKDEKKVIIFYWYGGEPTEMGMPWFMGAFRIIDEIFTPERGYEIRHDILTSLITVDQQWYDVFKTYGRGQFQTSFDGLMRGKGYMKKWDKRVREAIGEGLRVSTISVVNHELFKDGPEAILDYLTDLGIQEASFLPFMLNEQNEGDKYEKFAPPMAQYSEFLIALNEHWLALKRRGLNPPMIGQTCFILSRMQLPPDSNIAGQTLFLLPNGDFVLPDYKNGWLEFMQPFGNILKQSFEEVLTSPARRAYLRRQYTRNMNTDCLACESKDHCIMEFWKENRPDDDCFGAKRFVDWVVSRKEDLDRFINPSKILAS</sequence>
<dbReference type="InterPro" id="IPR007197">
    <property type="entry name" value="rSAM"/>
</dbReference>
<gene>
    <name evidence="8" type="ORF">JEU22_03580</name>
</gene>
<dbReference type="CDD" id="cd21109">
    <property type="entry name" value="SPASM"/>
    <property type="match status" value="1"/>
</dbReference>
<dbReference type="InterPro" id="IPR013785">
    <property type="entry name" value="Aldolase_TIM"/>
</dbReference>
<evidence type="ECO:0000313" key="9">
    <source>
        <dbReference type="Proteomes" id="UP000637061"/>
    </source>
</evidence>
<dbReference type="AlphaFoldDB" id="A0A8I1JIW7"/>
<evidence type="ECO:0000256" key="5">
    <source>
        <dbReference type="ARBA" id="ARBA00023014"/>
    </source>
</evidence>
<dbReference type="CDD" id="cd01335">
    <property type="entry name" value="Radical_SAM"/>
    <property type="match status" value="1"/>
</dbReference>
<evidence type="ECO:0000256" key="1">
    <source>
        <dbReference type="ARBA" id="ARBA00001966"/>
    </source>
</evidence>
<name>A0A8I1JIW7_PSEPU</name>
<feature type="domain" description="Radical SAM core" evidence="7">
    <location>
        <begin position="37"/>
        <end position="261"/>
    </location>
</feature>
<evidence type="ECO:0000259" key="7">
    <source>
        <dbReference type="PROSITE" id="PS51918"/>
    </source>
</evidence>
<dbReference type="SFLD" id="SFLDS00029">
    <property type="entry name" value="Radical_SAM"/>
    <property type="match status" value="1"/>
</dbReference>
<keyword evidence="5" id="KW-0411">Iron-sulfur</keyword>
<dbReference type="GO" id="GO:0051536">
    <property type="term" value="F:iron-sulfur cluster binding"/>
    <property type="evidence" value="ECO:0007669"/>
    <property type="project" value="UniProtKB-KW"/>
</dbReference>
<dbReference type="InterPro" id="IPR023867">
    <property type="entry name" value="Sulphatase_maturase_rSAM"/>
</dbReference>